<dbReference type="Pfam" id="PF12906">
    <property type="entry name" value="RINGv"/>
    <property type="match status" value="1"/>
</dbReference>
<evidence type="ECO:0000256" key="4">
    <source>
        <dbReference type="ARBA" id="ARBA00022723"/>
    </source>
</evidence>
<keyword evidence="6" id="KW-0833">Ubl conjugation pathway</keyword>
<dbReference type="Gene3D" id="3.30.40.10">
    <property type="entry name" value="Zinc/RING finger domain, C3HC4 (zinc finger)"/>
    <property type="match status" value="1"/>
</dbReference>
<dbReference type="AlphaFoldDB" id="A0A131Z4X2"/>
<comment type="subcellular location">
    <subcellularLocation>
        <location evidence="1">Membrane</location>
        <topology evidence="1">Multi-pass membrane protein</topology>
    </subcellularLocation>
</comment>
<dbReference type="SMART" id="SM00744">
    <property type="entry name" value="RINGv"/>
    <property type="match status" value="1"/>
</dbReference>
<feature type="compositionally biased region" description="Low complexity" evidence="10">
    <location>
        <begin position="217"/>
        <end position="253"/>
    </location>
</feature>
<feature type="compositionally biased region" description="Basic and acidic residues" evidence="10">
    <location>
        <begin position="1"/>
        <end position="12"/>
    </location>
</feature>
<feature type="domain" description="RING-CH-type" evidence="12">
    <location>
        <begin position="35"/>
        <end position="95"/>
    </location>
</feature>
<evidence type="ECO:0000256" key="8">
    <source>
        <dbReference type="ARBA" id="ARBA00022989"/>
    </source>
</evidence>
<keyword evidence="5" id="KW-0863">Zinc-finger</keyword>
<feature type="compositionally biased region" description="Polar residues" evidence="10">
    <location>
        <begin position="24"/>
        <end position="37"/>
    </location>
</feature>
<keyword evidence="8 11" id="KW-1133">Transmembrane helix</keyword>
<dbReference type="InterPro" id="IPR013083">
    <property type="entry name" value="Znf_RING/FYVE/PHD"/>
</dbReference>
<evidence type="ECO:0000256" key="11">
    <source>
        <dbReference type="SAM" id="Phobius"/>
    </source>
</evidence>
<proteinExistence type="predicted"/>
<keyword evidence="2" id="KW-0808">Transferase</keyword>
<keyword evidence="3 11" id="KW-0812">Transmembrane</keyword>
<dbReference type="GO" id="GO:0008270">
    <property type="term" value="F:zinc ion binding"/>
    <property type="evidence" value="ECO:0007669"/>
    <property type="project" value="UniProtKB-KW"/>
</dbReference>
<sequence>MASSEGRPEEASSRSGGGGGAGNAQDSSDNQDETSSMGESPMCRICFRGSRAGSLLSPCNCKGTIGLVHKECLEEWLSRRNTDECNICSYQFKVERTPKSIWDWLRDPSSRANRWYILVDMSLSLFGAVMLLVSAWLSAVEMISGISSVLGCVLICVIVVLAGLICVADIYLMVRHHHQALVQWRQNNWGVRLVLPTESAVPSETAGNPPPPPSEPPSVSLNSATAAGTTTASATTTPTAPQQNSAATDHPVV</sequence>
<feature type="transmembrane region" description="Helical" evidence="11">
    <location>
        <begin position="143"/>
        <end position="172"/>
    </location>
</feature>
<accession>A0A131Z4X2</accession>
<feature type="region of interest" description="Disordered" evidence="10">
    <location>
        <begin position="200"/>
        <end position="253"/>
    </location>
</feature>
<feature type="region of interest" description="Disordered" evidence="10">
    <location>
        <begin position="1"/>
        <end position="37"/>
    </location>
</feature>
<protein>
    <submittedName>
        <fullName evidence="13">Membrane associated RING finger containing protein</fullName>
    </submittedName>
</protein>
<evidence type="ECO:0000259" key="12">
    <source>
        <dbReference type="PROSITE" id="PS51292"/>
    </source>
</evidence>
<evidence type="ECO:0000313" key="13">
    <source>
        <dbReference type="EMBL" id="JAP86424.1"/>
    </source>
</evidence>
<evidence type="ECO:0000256" key="9">
    <source>
        <dbReference type="ARBA" id="ARBA00023136"/>
    </source>
</evidence>
<evidence type="ECO:0000256" key="3">
    <source>
        <dbReference type="ARBA" id="ARBA00022692"/>
    </source>
</evidence>
<dbReference type="GO" id="GO:0016567">
    <property type="term" value="P:protein ubiquitination"/>
    <property type="evidence" value="ECO:0007669"/>
    <property type="project" value="TreeGrafter"/>
</dbReference>
<dbReference type="GO" id="GO:0004842">
    <property type="term" value="F:ubiquitin-protein transferase activity"/>
    <property type="evidence" value="ECO:0007669"/>
    <property type="project" value="TreeGrafter"/>
</dbReference>
<dbReference type="GO" id="GO:0016020">
    <property type="term" value="C:membrane"/>
    <property type="evidence" value="ECO:0007669"/>
    <property type="project" value="UniProtKB-SubCell"/>
</dbReference>
<evidence type="ECO:0000256" key="2">
    <source>
        <dbReference type="ARBA" id="ARBA00022679"/>
    </source>
</evidence>
<dbReference type="PROSITE" id="PS51292">
    <property type="entry name" value="ZF_RING_CH"/>
    <property type="match status" value="1"/>
</dbReference>
<dbReference type="InterPro" id="IPR011016">
    <property type="entry name" value="Znf_RING-CH"/>
</dbReference>
<keyword evidence="4" id="KW-0479">Metal-binding</keyword>
<dbReference type="PANTHER" id="PTHR46065:SF3">
    <property type="entry name" value="FI20425P1"/>
    <property type="match status" value="1"/>
</dbReference>
<name>A0A131Z4X2_RHIAP</name>
<dbReference type="EMBL" id="GEDV01002133">
    <property type="protein sequence ID" value="JAP86424.1"/>
    <property type="molecule type" value="Transcribed_RNA"/>
</dbReference>
<feature type="transmembrane region" description="Helical" evidence="11">
    <location>
        <begin position="115"/>
        <end position="137"/>
    </location>
</feature>
<evidence type="ECO:0000256" key="10">
    <source>
        <dbReference type="SAM" id="MobiDB-lite"/>
    </source>
</evidence>
<evidence type="ECO:0000256" key="1">
    <source>
        <dbReference type="ARBA" id="ARBA00004141"/>
    </source>
</evidence>
<dbReference type="PANTHER" id="PTHR46065">
    <property type="entry name" value="E3 UBIQUITIN-PROTEIN LIGASE MARCH 2/3 FAMILY MEMBER"/>
    <property type="match status" value="1"/>
</dbReference>
<evidence type="ECO:0000256" key="6">
    <source>
        <dbReference type="ARBA" id="ARBA00022786"/>
    </source>
</evidence>
<evidence type="ECO:0000256" key="5">
    <source>
        <dbReference type="ARBA" id="ARBA00022771"/>
    </source>
</evidence>
<evidence type="ECO:0000256" key="7">
    <source>
        <dbReference type="ARBA" id="ARBA00022833"/>
    </source>
</evidence>
<keyword evidence="9 11" id="KW-0472">Membrane</keyword>
<reference evidence="13" key="1">
    <citation type="journal article" date="2016" name="Ticks Tick Borne Dis.">
        <title>De novo assembly and annotation of the salivary gland transcriptome of Rhipicephalus appendiculatus male and female ticks during blood feeding.</title>
        <authorList>
            <person name="de Castro M.H."/>
            <person name="de Klerk D."/>
            <person name="Pienaar R."/>
            <person name="Latif A.A."/>
            <person name="Rees D.J."/>
            <person name="Mans B.J."/>
        </authorList>
    </citation>
    <scope>NUCLEOTIDE SEQUENCE</scope>
    <source>
        <tissue evidence="13">Salivary glands</tissue>
    </source>
</reference>
<organism evidence="13">
    <name type="scientific">Rhipicephalus appendiculatus</name>
    <name type="common">Brown ear tick</name>
    <dbReference type="NCBI Taxonomy" id="34631"/>
    <lineage>
        <taxon>Eukaryota</taxon>
        <taxon>Metazoa</taxon>
        <taxon>Ecdysozoa</taxon>
        <taxon>Arthropoda</taxon>
        <taxon>Chelicerata</taxon>
        <taxon>Arachnida</taxon>
        <taxon>Acari</taxon>
        <taxon>Parasitiformes</taxon>
        <taxon>Ixodida</taxon>
        <taxon>Ixodoidea</taxon>
        <taxon>Ixodidae</taxon>
        <taxon>Rhipicephalinae</taxon>
        <taxon>Rhipicephalus</taxon>
        <taxon>Rhipicephalus</taxon>
    </lineage>
</organism>
<dbReference type="SUPFAM" id="SSF57850">
    <property type="entry name" value="RING/U-box"/>
    <property type="match status" value="1"/>
</dbReference>
<keyword evidence="7" id="KW-0862">Zinc</keyword>